<dbReference type="EMBL" id="UOEH01000196">
    <property type="protein sequence ID" value="VAV96467.1"/>
    <property type="molecule type" value="Genomic_DNA"/>
</dbReference>
<reference evidence="17" key="1">
    <citation type="submission" date="2018-06" db="EMBL/GenBank/DDBJ databases">
        <authorList>
            <person name="Zhirakovskaya E."/>
        </authorList>
    </citation>
    <scope>NUCLEOTIDE SEQUENCE</scope>
</reference>
<dbReference type="Pfam" id="PF00033">
    <property type="entry name" value="Cytochrome_B"/>
    <property type="match status" value="1"/>
</dbReference>
<dbReference type="InterPro" id="IPR005797">
    <property type="entry name" value="Cyt_b/b6_N"/>
</dbReference>
<dbReference type="AlphaFoldDB" id="A0A3B0RW25"/>
<dbReference type="InterPro" id="IPR048259">
    <property type="entry name" value="Cytochrome_b_N_euk/bac"/>
</dbReference>
<proteinExistence type="predicted"/>
<evidence type="ECO:0000256" key="4">
    <source>
        <dbReference type="ARBA" id="ARBA00022475"/>
    </source>
</evidence>
<evidence type="ECO:0000256" key="1">
    <source>
        <dbReference type="ARBA" id="ARBA00004141"/>
    </source>
</evidence>
<feature type="transmembrane region" description="Helical" evidence="14">
    <location>
        <begin position="192"/>
        <end position="215"/>
    </location>
</feature>
<evidence type="ECO:0000256" key="8">
    <source>
        <dbReference type="ARBA" id="ARBA00022723"/>
    </source>
</evidence>
<feature type="transmembrane region" description="Helical" evidence="14">
    <location>
        <begin position="344"/>
        <end position="363"/>
    </location>
</feature>
<feature type="domain" description="Cytochrome b/b6 C-terminal region profile" evidence="16">
    <location>
        <begin position="228"/>
        <end position="405"/>
    </location>
</feature>
<evidence type="ECO:0000256" key="14">
    <source>
        <dbReference type="SAM" id="Phobius"/>
    </source>
</evidence>
<keyword evidence="9" id="KW-0249">Electron transport</keyword>
<keyword evidence="3" id="KW-0813">Transport</keyword>
<gene>
    <name evidence="17" type="ORF">MNBD_ALPHA05-897</name>
</gene>
<feature type="transmembrane region" description="Helical" evidence="14">
    <location>
        <begin position="375"/>
        <end position="397"/>
    </location>
</feature>
<feature type="domain" description="Cytochrome b/b6 N-terminal region profile" evidence="15">
    <location>
        <begin position="13"/>
        <end position="224"/>
    </location>
</feature>
<protein>
    <recommendedName>
        <fullName evidence="2">Cytochrome b</fullName>
    </recommendedName>
</protein>
<evidence type="ECO:0000259" key="16">
    <source>
        <dbReference type="PROSITE" id="PS51003"/>
    </source>
</evidence>
<evidence type="ECO:0000313" key="17">
    <source>
        <dbReference type="EMBL" id="VAV96467.1"/>
    </source>
</evidence>
<dbReference type="PANTHER" id="PTHR19271:SF16">
    <property type="entry name" value="CYTOCHROME B"/>
    <property type="match status" value="1"/>
</dbReference>
<keyword evidence="12 14" id="KW-0472">Membrane</keyword>
<dbReference type="GO" id="GO:0046872">
    <property type="term" value="F:metal ion binding"/>
    <property type="evidence" value="ECO:0007669"/>
    <property type="project" value="UniProtKB-KW"/>
</dbReference>
<evidence type="ECO:0000256" key="10">
    <source>
        <dbReference type="ARBA" id="ARBA00022989"/>
    </source>
</evidence>
<dbReference type="GO" id="GO:0006122">
    <property type="term" value="P:mitochondrial electron transport, ubiquinol to cytochrome c"/>
    <property type="evidence" value="ECO:0007669"/>
    <property type="project" value="TreeGrafter"/>
</dbReference>
<evidence type="ECO:0000256" key="7">
    <source>
        <dbReference type="ARBA" id="ARBA00022692"/>
    </source>
</evidence>
<dbReference type="PANTHER" id="PTHR19271">
    <property type="entry name" value="CYTOCHROME B"/>
    <property type="match status" value="1"/>
</dbReference>
<dbReference type="InterPro" id="IPR005798">
    <property type="entry name" value="Cyt_b/b6_C"/>
</dbReference>
<dbReference type="FunFam" id="1.20.810.10:FF:000010">
    <property type="entry name" value="Cytochrome b"/>
    <property type="match status" value="1"/>
</dbReference>
<dbReference type="InterPro" id="IPR030689">
    <property type="entry name" value="Cytochrome_b"/>
</dbReference>
<feature type="transmembrane region" description="Helical" evidence="14">
    <location>
        <begin position="42"/>
        <end position="69"/>
    </location>
</feature>
<dbReference type="InterPro" id="IPR016174">
    <property type="entry name" value="Di-haem_cyt_TM"/>
</dbReference>
<accession>A0A3B0RW25</accession>
<sequence>MSHPSTYKPASGFEKWLDDRLPIVRLAHDSFVDFPTPKNLNYWYTFGGILAIALVIQIITGVILAMHYTPHTSMAFDSVEHIMRDVNYGWLMRYVHSNGASMFFLAVYIHMFRGLYYGSYKEPREVLWMLGVVIYLLMMATAFMGYVLPWGQMSYWGATVITNLFSAIPLIGDDIRTLLWGGFSVDNPTLNRFYSLHYLLPFAIAGVVILHIWALHIPGNANPTGVEVKDVKKDTVPFHPYYTVKDSFAIVVFLILFAAFVFFNPDGLGHPDNYIEANPLSTPASIVPEWYYLPFYAILRAITFDIGPISSKLGGVMAMFGSILVLFVLPWLDTSKVRSMRYRPAAKMFFFIFVAACLVLGYLGGKPAEGSYVLYAQIATAYYFSFFLLILPLLGFLETPKPLPRSISESVLKTPKPGGAAPAGAQSAPAQ</sequence>
<dbReference type="GO" id="GO:0005739">
    <property type="term" value="C:mitochondrion"/>
    <property type="evidence" value="ECO:0007669"/>
    <property type="project" value="GOC"/>
</dbReference>
<organism evidence="17">
    <name type="scientific">hydrothermal vent metagenome</name>
    <dbReference type="NCBI Taxonomy" id="652676"/>
    <lineage>
        <taxon>unclassified sequences</taxon>
        <taxon>metagenomes</taxon>
        <taxon>ecological metagenomes</taxon>
    </lineage>
</organism>
<keyword evidence="5" id="KW-0349">Heme</keyword>
<keyword evidence="8" id="KW-0479">Metal-binding</keyword>
<dbReference type="InterPro" id="IPR027387">
    <property type="entry name" value="Cytb/b6-like_sf"/>
</dbReference>
<keyword evidence="17" id="KW-0560">Oxidoreductase</keyword>
<dbReference type="PIRSF" id="PIRSF038885">
    <property type="entry name" value="COB"/>
    <property type="match status" value="1"/>
</dbReference>
<evidence type="ECO:0000256" key="12">
    <source>
        <dbReference type="ARBA" id="ARBA00023136"/>
    </source>
</evidence>
<keyword evidence="11" id="KW-0408">Iron</keyword>
<name>A0A3B0RW25_9ZZZZ</name>
<dbReference type="CDD" id="cd00284">
    <property type="entry name" value="Cytochrome_b_N"/>
    <property type="match status" value="1"/>
</dbReference>
<keyword evidence="4" id="KW-1003">Cell membrane</keyword>
<dbReference type="GO" id="GO:0045275">
    <property type="term" value="C:respiratory chain complex III"/>
    <property type="evidence" value="ECO:0007669"/>
    <property type="project" value="InterPro"/>
</dbReference>
<evidence type="ECO:0000256" key="5">
    <source>
        <dbReference type="ARBA" id="ARBA00022617"/>
    </source>
</evidence>
<dbReference type="GO" id="GO:0008121">
    <property type="term" value="F:quinol-cytochrome-c reductase activity"/>
    <property type="evidence" value="ECO:0007669"/>
    <property type="project" value="InterPro"/>
</dbReference>
<feature type="transmembrane region" description="Helical" evidence="14">
    <location>
        <begin position="155"/>
        <end position="172"/>
    </location>
</feature>
<dbReference type="PROSITE" id="PS51002">
    <property type="entry name" value="CYTB_NTER"/>
    <property type="match status" value="1"/>
</dbReference>
<feature type="transmembrane region" description="Helical" evidence="14">
    <location>
        <begin position="247"/>
        <end position="263"/>
    </location>
</feature>
<evidence type="ECO:0000256" key="9">
    <source>
        <dbReference type="ARBA" id="ARBA00022982"/>
    </source>
</evidence>
<feature type="region of interest" description="Disordered" evidence="13">
    <location>
        <begin position="408"/>
        <end position="431"/>
    </location>
</feature>
<dbReference type="PROSITE" id="PS51003">
    <property type="entry name" value="CYTB_CTER"/>
    <property type="match status" value="1"/>
</dbReference>
<evidence type="ECO:0000256" key="13">
    <source>
        <dbReference type="SAM" id="MobiDB-lite"/>
    </source>
</evidence>
<evidence type="ECO:0000256" key="3">
    <source>
        <dbReference type="ARBA" id="ARBA00022448"/>
    </source>
</evidence>
<dbReference type="Gene3D" id="1.20.810.10">
    <property type="entry name" value="Cytochrome Bc1 Complex, Chain C"/>
    <property type="match status" value="1"/>
</dbReference>
<dbReference type="SUPFAM" id="SSF81342">
    <property type="entry name" value="Transmembrane di-heme cytochromes"/>
    <property type="match status" value="1"/>
</dbReference>
<dbReference type="Pfam" id="PF00032">
    <property type="entry name" value="Cytochrom_B_C"/>
    <property type="match status" value="1"/>
</dbReference>
<dbReference type="InterPro" id="IPR048260">
    <property type="entry name" value="Cytochrome_b_C_euk/bac"/>
</dbReference>
<evidence type="ECO:0000259" key="15">
    <source>
        <dbReference type="PROSITE" id="PS51002"/>
    </source>
</evidence>
<evidence type="ECO:0000256" key="6">
    <source>
        <dbReference type="ARBA" id="ARBA00022660"/>
    </source>
</evidence>
<comment type="subcellular location">
    <subcellularLocation>
        <location evidence="1">Membrane</location>
        <topology evidence="1">Multi-pass membrane protein</topology>
    </subcellularLocation>
</comment>
<evidence type="ECO:0000256" key="11">
    <source>
        <dbReference type="ARBA" id="ARBA00023004"/>
    </source>
</evidence>
<evidence type="ECO:0000256" key="2">
    <source>
        <dbReference type="ARBA" id="ARBA00013531"/>
    </source>
</evidence>
<feature type="compositionally biased region" description="Low complexity" evidence="13">
    <location>
        <begin position="417"/>
        <end position="431"/>
    </location>
</feature>
<dbReference type="CDD" id="cd00290">
    <property type="entry name" value="cytochrome_b_C"/>
    <property type="match status" value="1"/>
</dbReference>
<feature type="transmembrane region" description="Helical" evidence="14">
    <location>
        <begin position="126"/>
        <end position="148"/>
    </location>
</feature>
<dbReference type="InterPro" id="IPR036150">
    <property type="entry name" value="Cyt_b/b6_C_sf"/>
</dbReference>
<dbReference type="GO" id="GO:0016491">
    <property type="term" value="F:oxidoreductase activity"/>
    <property type="evidence" value="ECO:0007669"/>
    <property type="project" value="UniProtKB-KW"/>
</dbReference>
<feature type="transmembrane region" description="Helical" evidence="14">
    <location>
        <begin position="313"/>
        <end position="332"/>
    </location>
</feature>
<keyword evidence="7 14" id="KW-0812">Transmembrane</keyword>
<feature type="transmembrane region" description="Helical" evidence="14">
    <location>
        <begin position="90"/>
        <end position="111"/>
    </location>
</feature>
<keyword evidence="10 14" id="KW-1133">Transmembrane helix</keyword>
<dbReference type="SUPFAM" id="SSF81648">
    <property type="entry name" value="a domain/subunit of cytochrome bc1 complex (Ubiquinol-cytochrome c reductase)"/>
    <property type="match status" value="1"/>
</dbReference>
<keyword evidence="6" id="KW-0679">Respiratory chain</keyword>